<protein>
    <submittedName>
        <fullName evidence="1">Uncharacterized protein</fullName>
    </submittedName>
</protein>
<dbReference type="EMBL" id="CP001874">
    <property type="protein sequence ID" value="ADG88636.1"/>
    <property type="molecule type" value="Genomic_DNA"/>
</dbReference>
<evidence type="ECO:0000313" key="1">
    <source>
        <dbReference type="EMBL" id="ADG88636.1"/>
    </source>
</evidence>
<dbReference type="AlphaFoldDB" id="D6Y1N0"/>
<dbReference type="OrthoDB" id="3540945at2"/>
<gene>
    <name evidence="1" type="ordered locus">Tbis_1924</name>
</gene>
<dbReference type="RefSeq" id="WP_013132169.1">
    <property type="nucleotide sequence ID" value="NC_014165.1"/>
</dbReference>
<evidence type="ECO:0000313" key="2">
    <source>
        <dbReference type="Proteomes" id="UP000006640"/>
    </source>
</evidence>
<keyword evidence="2" id="KW-1185">Reference proteome</keyword>
<dbReference type="HOGENOM" id="CLU_2735580_0_0_11"/>
<name>D6Y1N0_THEBD</name>
<dbReference type="Proteomes" id="UP000006640">
    <property type="component" value="Chromosome"/>
</dbReference>
<organism evidence="1 2">
    <name type="scientific">Thermobispora bispora (strain ATCC 19993 / DSM 43833 / CBS 139.67 / JCM 10125 / KCTC 9307 / NBRC 14880 / R51)</name>
    <dbReference type="NCBI Taxonomy" id="469371"/>
    <lineage>
        <taxon>Bacteria</taxon>
        <taxon>Bacillati</taxon>
        <taxon>Actinomycetota</taxon>
        <taxon>Actinomycetes</taxon>
        <taxon>Streptosporangiales</taxon>
        <taxon>Streptosporangiaceae</taxon>
        <taxon>Thermobispora</taxon>
    </lineage>
</organism>
<reference evidence="1 2" key="1">
    <citation type="submission" date="2010-01" db="EMBL/GenBank/DDBJ databases">
        <title>The complete genome of Thermobispora bispora DSM 43833.</title>
        <authorList>
            <consortium name="US DOE Joint Genome Institute (JGI-PGF)"/>
            <person name="Lucas S."/>
            <person name="Copeland A."/>
            <person name="Lapidus A."/>
            <person name="Glavina del Rio T."/>
            <person name="Dalin E."/>
            <person name="Tice H."/>
            <person name="Bruce D."/>
            <person name="Goodwin L."/>
            <person name="Pitluck S."/>
            <person name="Kyrpides N."/>
            <person name="Mavromatis K."/>
            <person name="Ivanova N."/>
            <person name="Mikhailova N."/>
            <person name="Chertkov O."/>
            <person name="Brettin T."/>
            <person name="Detter J.C."/>
            <person name="Han C."/>
            <person name="Larimer F."/>
            <person name="Land M."/>
            <person name="Hauser L."/>
            <person name="Markowitz V."/>
            <person name="Cheng J.-F."/>
            <person name="Hugenholtz P."/>
            <person name="Woyke T."/>
            <person name="Wu D."/>
            <person name="Jando M."/>
            <person name="Schneider S."/>
            <person name="Klenk H.-P."/>
            <person name="Eisen J.A."/>
        </authorList>
    </citation>
    <scope>NUCLEOTIDE SEQUENCE [LARGE SCALE GENOMIC DNA]</scope>
    <source>
        <strain evidence="2">ATCC 19993 / DSM 43833 / CBS 139.67 / JCM 10125 / KCTC 9307 / NBRC 14880 / R51</strain>
    </source>
</reference>
<proteinExistence type="predicted"/>
<dbReference type="KEGG" id="tbi:Tbis_1924"/>
<accession>D6Y1N0</accession>
<sequence length="75" mass="8814">MPTPAFRRDGSPAWGEREALARATLDALRRRGPKAVQEETLRMKSELLRLYGWEGYQRVMAQMESDLARLYEHHR</sequence>